<sequence>LSQPHLLVQLELLSTANISSHTTAPTMSLTFLRLLARPSVLSIAPFAPVRSTRPSIAATAFQHSTPAFAVSPAPASRANKCTLIQVLRQGRIAQKARKLRSPQLRDRPELKGVCLKVGTTKPKKPNSGERKIARVRLSTGKVITAYIPGEGHNVQQHSVVMVRGGRAQDCPGVKYHLVRGALDLGGVGSRITSRSKYGTKKPKTAKPVVIKCTLKSNNCLIPSTFHVVLVLLGYPQSSAMETPGAFANATSFLPSPADLLMALPRLFSKASSLGDMMRSGGSVIAEPTANLTNSTMTTATPGFVQESIAAAASAAAAPEGDMTVWQALRNVAAWFSYITSKWAIATFAIAIILNRTHFYGNSRVPLSFDRLYLRFALYIMPLVLFLYQAQSILRAIRCQTSPGWSTMQYGADERQLDTDFGGEGGYLWQVASAVLFWETTEDSCRAANMLPMDPSGTRSSGSLALLWPMFVTLGFGQFVDTLACALQGRRPIQEVGMTIFEHSLAFAEAEAVVTKPLAVDSTRFFKPKSVFTPDGTSLMIPRSKLSRMANVPPEVLLISLISSVSHFVSNLLAIAGVRSRWRLVTTTMCGLAYMSAFAWSCVRLTRMVTDPDHYVGILRFPTVCIIGFIPHLLILVGIAVCALIYLLAFLVTVISPPAGRTENLTLGERFSLAYGNLHANIHLSSITPLTINWHEDFYTTILKVGYVILTSASEAVFLNEGTRVNVHAMTWLEKQRLQELLARRRKTREMITNIPSELRNDTFAQGVEVTDELSDVRTDTSSSGYARERKTRGVASADSSNAMGQNDPALQQRSRYLQTYQFFFRISKLIVLSLAKITDWALAKVGISYRPRWLRRTVGLGDDDGKMYASAAGTGRYQNQTTSAKEPWLTMDDRSRVRQNRDFDVESFAKERLRQSGFYSQPDAEDSENRLDDYLYSWWRNGSLWNEVDNSRDYVVPQDDDTTSVVSYATTTDSDEWSDVEDGQRTPTRDTYQRSREETPLADDALDFSRLSRLLDPKTREDREEAKLLSRHLQSSNIMTRSQYRRAVEREEAKILTTSRYKMGDSGSMSAEEEEQLLEDLILSRRSAAAPQGASNAGSWDMGAEGMGSEGPQCVLGRLPSSTNHFHNFMQPEPTNVSQNVSHVQTFPDPATASQHGQHRSDDLQDPLQPHSGELWGETGTPPDATRPHKASNGIVDTVQPDGLKRIASPSPPPRDRITEYENALKISPRKPADGPLFEIIKSSKKPSDKNSPISKLPNEVLIHAIAHLSPNDLAAVSLVSRRFHDAVTTPHAWQVAFGRYFPGPLSLEDAAFRSALEGDGLVVRSEKRRFTRLTALASWRSEYILRTRLLRSLVRGKPVQVPSTPSRAAQMQTVTPMITYDAKTYTIINHLQATFGSGLNKKMPRFIHGADDIGMVTSSDPTTGKVDPWGQSDPHFYGQFSERFPGVAEWGLGSGEVVGRPNIMDISQPYGMIYGQGCPEGSCYYRSLEEMRGRFVAEPSDFCMPEVGIPKLGIDGGAICSVWIAKSSTIPTLSEGLIGMMMGSAAGVVSACSIGTDGLRTSRVQRGELTARWVLSPGVPIIAIAVDEQYSAKRYAQNRIWAVALNALGEVFYLTKFPTRSQAPKDDIEQYSEYLGWLTGRSVYWNLVEPSRRTARPDPYSDADVDGSYSPRTSWDGMCLSKEQIIAETREIQQFLRKEPKHFRKTCLGWDMRRRLEVDFAGDDGNHAGEAMVVFECGLEEGDVADIKRFTRCKTDQEKSTTTSSRIMTPQPAPTTSLFGGPGTGALDSSSLRQRSSSYMSTTSSPERASPSEEEWRCSKLTFGGFKSTQLTTTTLDVSTFATLTLSEDPALGFSTSSTASSPYASPMSVASQPASPSDIPGQRARFVAAGTKSGVVLLWDIRAPTSRSSEYTNNVDPLRIIYTDSPEISCLAVTSLYLVAGGNDGLVQAWDPLASSMSPITTLHSRHASRARRQLVQAQASVQGVGINMFAAGAVCLDPDPTVLRGAVSLGNQLRFWSYSSSAADQYRSSKRRLRRAERGSNSTAERFAGTGRVNLKNYIANEHSELERDRQERQKQAERLAGRFGTELLSEDEALAYAAMLSQETMEAEELRRIERESSALSSETVTPEPSSQAQPLSPAVKDDEELDADIAEAIRLSLNESSGADMYEPATTPPSAFDIPIKYAKGKKSLPSRSQGSTPRKDRNTAGSSNESEMSDLEFAMQLSLAEEQSRKDAEDAFPPLSPAAGSKVLAPVPDQYDSTLLALVCFFIVRSQCGYHHDVLSAFNKERRACSTSTPEMAGLSITSALLSPINKLRGKSNPYQKSGNANRTSHPSDTPTSDDLLAEARRAAGRDPVTGQRTPGPTSKKAKKQKMSLEQEQQAAEEQKAAFLAWAAKHPQAAGRPYESYEAFVREMVAKRTGSVAPSGRTEYYAPQQTVEEYYSTGLSEEARIVCLRFGNDYTPECMEMDEMLYKIVDAVKDWVAIYVVDNKQVPDFNAMYEIYDPCTVMFFWRNKHMQVDFGTGNNNKINFPIGTKQELIDILEAVYRGASKGKGLVVSPRDYSTKWAY</sequence>
<dbReference type="FunFam" id="2.40.50.140:FF:000099">
    <property type="entry name" value="Ribosomal protein S12, mitochondrial"/>
    <property type="match status" value="1"/>
</dbReference>
<accession>A0A8H7E9R0</accession>
<name>A0A8H7E9R0_9PLEO</name>
<evidence type="ECO:0000313" key="9">
    <source>
        <dbReference type="Proteomes" id="UP000596902"/>
    </source>
</evidence>
<feature type="region of interest" description="Disordered" evidence="5">
    <location>
        <begin position="1147"/>
        <end position="1217"/>
    </location>
</feature>
<dbReference type="InterPro" id="IPR036047">
    <property type="entry name" value="F-box-like_dom_sf"/>
</dbReference>
<feature type="region of interest" description="Disordered" evidence="5">
    <location>
        <begin position="2318"/>
        <end position="2384"/>
    </location>
</feature>
<feature type="region of interest" description="Disordered" evidence="5">
    <location>
        <begin position="2111"/>
        <end position="2145"/>
    </location>
</feature>
<dbReference type="Proteomes" id="UP000596902">
    <property type="component" value="Unassembled WGS sequence"/>
</dbReference>
<dbReference type="SUPFAM" id="SSF50249">
    <property type="entry name" value="Nucleic acid-binding proteins"/>
    <property type="match status" value="1"/>
</dbReference>
<evidence type="ECO:0000256" key="2">
    <source>
        <dbReference type="ARBA" id="ARBA00008241"/>
    </source>
</evidence>
<evidence type="ECO:0000256" key="4">
    <source>
        <dbReference type="ARBA" id="ARBA00023274"/>
    </source>
</evidence>
<proteinExistence type="inferred from homology"/>
<dbReference type="InterPro" id="IPR001810">
    <property type="entry name" value="F-box_dom"/>
</dbReference>
<evidence type="ECO:0000259" key="7">
    <source>
        <dbReference type="PROSITE" id="PS50181"/>
    </source>
</evidence>
<feature type="non-terminal residue" evidence="8">
    <location>
        <position position="1"/>
    </location>
</feature>
<dbReference type="CDD" id="cd09917">
    <property type="entry name" value="F-box_SF"/>
    <property type="match status" value="1"/>
</dbReference>
<feature type="compositionally biased region" description="Basic and acidic residues" evidence="5">
    <location>
        <begin position="2112"/>
        <end position="2121"/>
    </location>
</feature>
<feature type="transmembrane region" description="Helical" evidence="6">
    <location>
        <begin position="583"/>
        <end position="602"/>
    </location>
</feature>
<dbReference type="GO" id="GO:0006412">
    <property type="term" value="P:translation"/>
    <property type="evidence" value="ECO:0007669"/>
    <property type="project" value="InterPro"/>
</dbReference>
<feature type="transmembrane region" description="Helical" evidence="6">
    <location>
        <begin position="623"/>
        <end position="651"/>
    </location>
</feature>
<reference evidence="8" key="1">
    <citation type="submission" date="2020-01" db="EMBL/GenBank/DDBJ databases">
        <authorList>
            <person name="Feng Z.H.Z."/>
        </authorList>
    </citation>
    <scope>NUCLEOTIDE SEQUENCE</scope>
    <source>
        <strain evidence="8">CBS107.38</strain>
    </source>
</reference>
<evidence type="ECO:0000256" key="5">
    <source>
        <dbReference type="SAM" id="MobiDB-lite"/>
    </source>
</evidence>
<dbReference type="NCBIfam" id="TIGR00981">
    <property type="entry name" value="rpsL_bact"/>
    <property type="match status" value="1"/>
</dbReference>
<dbReference type="SMART" id="SM01410">
    <property type="entry name" value="DIM1"/>
    <property type="match status" value="1"/>
</dbReference>
<comment type="caution">
    <text evidence="8">The sequence shown here is derived from an EMBL/GenBank/DDBJ whole genome shotgun (WGS) entry which is preliminary data.</text>
</comment>
<dbReference type="Gene3D" id="3.40.30.10">
    <property type="entry name" value="Glutaredoxin"/>
    <property type="match status" value="1"/>
</dbReference>
<feature type="compositionally biased region" description="Low complexity" evidence="5">
    <location>
        <begin position="1790"/>
        <end position="1810"/>
    </location>
</feature>
<protein>
    <recommendedName>
        <fullName evidence="7">F-box domain-containing protein</fullName>
    </recommendedName>
</protein>
<dbReference type="Gene3D" id="2.130.10.10">
    <property type="entry name" value="YVTN repeat-like/Quinoprotein amine dehydrogenase"/>
    <property type="match status" value="1"/>
</dbReference>
<feature type="compositionally biased region" description="Polar residues" evidence="5">
    <location>
        <begin position="2323"/>
        <end position="2343"/>
    </location>
</feature>
<organism evidence="8 9">
    <name type="scientific">Alternaria burnsii</name>
    <dbReference type="NCBI Taxonomy" id="1187904"/>
    <lineage>
        <taxon>Eukaryota</taxon>
        <taxon>Fungi</taxon>
        <taxon>Dikarya</taxon>
        <taxon>Ascomycota</taxon>
        <taxon>Pezizomycotina</taxon>
        <taxon>Dothideomycetes</taxon>
        <taxon>Pleosporomycetidae</taxon>
        <taxon>Pleosporales</taxon>
        <taxon>Pleosporineae</taxon>
        <taxon>Pleosporaceae</taxon>
        <taxon>Alternaria</taxon>
        <taxon>Alternaria sect. Alternaria</taxon>
    </lineage>
</organism>
<dbReference type="SUPFAM" id="SSF81383">
    <property type="entry name" value="F-box domain"/>
    <property type="match status" value="1"/>
</dbReference>
<dbReference type="PROSITE" id="PS50181">
    <property type="entry name" value="FBOX"/>
    <property type="match status" value="1"/>
</dbReference>
<reference evidence="8" key="2">
    <citation type="submission" date="2020-08" db="EMBL/GenBank/DDBJ databases">
        <title>Draft Genome Sequence of Cumin Blight Pathogen Alternaria burnsii.</title>
        <authorList>
            <person name="Feng Z."/>
        </authorList>
    </citation>
    <scope>NUCLEOTIDE SEQUENCE</scope>
    <source>
        <strain evidence="8">CBS107.38</strain>
    </source>
</reference>
<feature type="transmembrane region" description="Helical" evidence="6">
    <location>
        <begin position="331"/>
        <end position="351"/>
    </location>
</feature>
<evidence type="ECO:0000256" key="6">
    <source>
        <dbReference type="SAM" id="Phobius"/>
    </source>
</evidence>
<dbReference type="Gene3D" id="1.20.1280.50">
    <property type="match status" value="1"/>
</dbReference>
<dbReference type="SUPFAM" id="SSF50978">
    <property type="entry name" value="WD40 repeat-like"/>
    <property type="match status" value="1"/>
</dbReference>
<comment type="similarity">
    <text evidence="1">Belongs to the universal ribosomal protein uS12 family.</text>
</comment>
<keyword evidence="6" id="KW-0812">Transmembrane</keyword>
<feature type="transmembrane region" description="Helical" evidence="6">
    <location>
        <begin position="555"/>
        <end position="577"/>
    </location>
</feature>
<dbReference type="PRINTS" id="PR01034">
    <property type="entry name" value="RIBOSOMALS12"/>
</dbReference>
<keyword evidence="3" id="KW-0689">Ribosomal protein</keyword>
<dbReference type="InterPro" id="IPR004123">
    <property type="entry name" value="Dim1"/>
</dbReference>
<dbReference type="InterPro" id="IPR015943">
    <property type="entry name" value="WD40/YVTN_repeat-like_dom_sf"/>
</dbReference>
<dbReference type="GO" id="GO:0046540">
    <property type="term" value="C:U4/U6 x U5 tri-snRNP complex"/>
    <property type="evidence" value="ECO:0007669"/>
    <property type="project" value="InterPro"/>
</dbReference>
<dbReference type="GeneID" id="62208492"/>
<keyword evidence="6" id="KW-1133">Transmembrane helix</keyword>
<feature type="region of interest" description="Disordered" evidence="5">
    <location>
        <begin position="2191"/>
        <end position="2218"/>
    </location>
</feature>
<dbReference type="Pfam" id="PF00164">
    <property type="entry name" value="Ribosom_S12_S23"/>
    <property type="match status" value="1"/>
</dbReference>
<dbReference type="InterPro" id="IPR006032">
    <property type="entry name" value="Ribosomal_uS12"/>
</dbReference>
<gene>
    <name evidence="8" type="ORF">GT037_010267</name>
</gene>
<dbReference type="CDD" id="cd03368">
    <property type="entry name" value="Ribosomal_S12"/>
    <property type="match status" value="1"/>
</dbReference>
<dbReference type="GO" id="GO:0006511">
    <property type="term" value="P:ubiquitin-dependent protein catabolic process"/>
    <property type="evidence" value="ECO:0007669"/>
    <property type="project" value="TreeGrafter"/>
</dbReference>
<dbReference type="GO" id="GO:0000398">
    <property type="term" value="P:mRNA splicing, via spliceosome"/>
    <property type="evidence" value="ECO:0007669"/>
    <property type="project" value="InterPro"/>
</dbReference>
<keyword evidence="4" id="KW-0687">Ribonucleoprotein</keyword>
<feature type="compositionally biased region" description="Polar residues" evidence="5">
    <location>
        <begin position="2122"/>
        <end position="2139"/>
    </location>
</feature>
<evidence type="ECO:0000256" key="3">
    <source>
        <dbReference type="ARBA" id="ARBA00022980"/>
    </source>
</evidence>
<evidence type="ECO:0000256" key="1">
    <source>
        <dbReference type="ARBA" id="ARBA00005657"/>
    </source>
</evidence>
<dbReference type="EMBL" id="JAAABM010000020">
    <property type="protein sequence ID" value="KAF7671745.1"/>
    <property type="molecule type" value="Genomic_DNA"/>
</dbReference>
<dbReference type="Pfam" id="PF12937">
    <property type="entry name" value="F-box-like"/>
    <property type="match status" value="1"/>
</dbReference>
<dbReference type="PANTHER" id="PTHR22696">
    <property type="entry name" value="E3 UBIQUITIN-PROTEIN LIGASE RNF26"/>
    <property type="match status" value="1"/>
</dbReference>
<dbReference type="InterPro" id="IPR005679">
    <property type="entry name" value="Ribosomal_uS12_bac"/>
</dbReference>
<keyword evidence="9" id="KW-1185">Reference proteome</keyword>
<feature type="region of interest" description="Disordered" evidence="5">
    <location>
        <begin position="969"/>
        <end position="999"/>
    </location>
</feature>
<evidence type="ECO:0000313" key="8">
    <source>
        <dbReference type="EMBL" id="KAF7671745.1"/>
    </source>
</evidence>
<feature type="compositionally biased region" description="Polar residues" evidence="5">
    <location>
        <begin position="797"/>
        <end position="807"/>
    </location>
</feature>
<feature type="transmembrane region" description="Helical" evidence="6">
    <location>
        <begin position="371"/>
        <end position="387"/>
    </location>
</feature>
<feature type="region of interest" description="Disordered" evidence="5">
    <location>
        <begin position="778"/>
        <end position="807"/>
    </location>
</feature>
<dbReference type="InterPro" id="IPR012340">
    <property type="entry name" value="NA-bd_OB-fold"/>
</dbReference>
<dbReference type="RefSeq" id="XP_038782110.1">
    <property type="nucleotide sequence ID" value="XM_038935314.1"/>
</dbReference>
<dbReference type="InterPro" id="IPR036322">
    <property type="entry name" value="WD40_repeat_dom_sf"/>
</dbReference>
<dbReference type="GO" id="GO:0061630">
    <property type="term" value="F:ubiquitin protein ligase activity"/>
    <property type="evidence" value="ECO:0007669"/>
    <property type="project" value="TreeGrafter"/>
</dbReference>
<dbReference type="Pfam" id="PF02966">
    <property type="entry name" value="DIM1"/>
    <property type="match status" value="1"/>
</dbReference>
<dbReference type="GO" id="GO:0003735">
    <property type="term" value="F:structural constituent of ribosome"/>
    <property type="evidence" value="ECO:0007669"/>
    <property type="project" value="InterPro"/>
</dbReference>
<dbReference type="PANTHER" id="PTHR22696:SF1">
    <property type="entry name" value="E3 UBIQUITIN-PROTEIN LIGASE RNF26"/>
    <property type="match status" value="1"/>
</dbReference>
<dbReference type="Gene3D" id="2.40.50.140">
    <property type="entry name" value="Nucleic acid-binding proteins"/>
    <property type="match status" value="1"/>
</dbReference>
<dbReference type="CDD" id="cd02954">
    <property type="entry name" value="DIM1"/>
    <property type="match status" value="1"/>
</dbReference>
<feature type="compositionally biased region" description="Basic and acidic residues" evidence="5">
    <location>
        <begin position="982"/>
        <end position="999"/>
    </location>
</feature>
<dbReference type="GO" id="GO:0015935">
    <property type="term" value="C:small ribosomal subunit"/>
    <property type="evidence" value="ECO:0007669"/>
    <property type="project" value="InterPro"/>
</dbReference>
<comment type="similarity">
    <text evidence="2">Belongs to the DIM1 family.</text>
</comment>
<dbReference type="InterPro" id="IPR036249">
    <property type="entry name" value="Thioredoxin-like_sf"/>
</dbReference>
<feature type="compositionally biased region" description="Polar residues" evidence="5">
    <location>
        <begin position="1761"/>
        <end position="1779"/>
    </location>
</feature>
<dbReference type="SUPFAM" id="SSF52833">
    <property type="entry name" value="Thioredoxin-like"/>
    <property type="match status" value="1"/>
</dbReference>
<feature type="region of interest" description="Disordered" evidence="5">
    <location>
        <begin position="1756"/>
        <end position="1817"/>
    </location>
</feature>
<feature type="domain" description="F-box" evidence="7">
    <location>
        <begin position="1251"/>
        <end position="1297"/>
    </location>
</feature>
<keyword evidence="6" id="KW-0472">Membrane</keyword>
<dbReference type="GO" id="GO:0016567">
    <property type="term" value="P:protein ubiquitination"/>
    <property type="evidence" value="ECO:0007669"/>
    <property type="project" value="TreeGrafter"/>
</dbReference>